<feature type="region of interest" description="Disordered" evidence="1">
    <location>
        <begin position="460"/>
        <end position="494"/>
    </location>
</feature>
<comment type="caution">
    <text evidence="3">The sequence shown here is derived from an EMBL/GenBank/DDBJ whole genome shotgun (WGS) entry which is preliminary data.</text>
</comment>
<dbReference type="PANTHER" id="PTHR40765:SF2">
    <property type="entry name" value="ESX-2 SECRETION SYSTEM ATPASE ECCB2"/>
    <property type="match status" value="1"/>
</dbReference>
<dbReference type="PANTHER" id="PTHR40765">
    <property type="entry name" value="ESX-2 SECRETION SYSTEM ATPASE ECCB2"/>
    <property type="match status" value="1"/>
</dbReference>
<dbReference type="RefSeq" id="WP_272171733.1">
    <property type="nucleotide sequence ID" value="NZ_JAQOSL010000036.1"/>
</dbReference>
<feature type="transmembrane region" description="Helical" evidence="2">
    <location>
        <begin position="41"/>
        <end position="61"/>
    </location>
</feature>
<keyword evidence="2" id="KW-0812">Transmembrane</keyword>
<keyword evidence="4" id="KW-1185">Reference proteome</keyword>
<dbReference type="InterPro" id="IPR044857">
    <property type="entry name" value="T7SS_EccB_R1"/>
</dbReference>
<protein>
    <submittedName>
        <fullName evidence="3">Type VII secretion protein EccB</fullName>
    </submittedName>
</protein>
<evidence type="ECO:0000256" key="2">
    <source>
        <dbReference type="SAM" id="Phobius"/>
    </source>
</evidence>
<gene>
    <name evidence="3" type="primary">eccB</name>
    <name evidence="3" type="ORF">ACFQGO_22485</name>
</gene>
<dbReference type="Gene3D" id="3.30.2390.20">
    <property type="entry name" value="Type VII secretion system EccB, repeat 1 domain"/>
    <property type="match status" value="1"/>
</dbReference>
<dbReference type="Proteomes" id="UP001596112">
    <property type="component" value="Unassembled WGS sequence"/>
</dbReference>
<proteinExistence type="predicted"/>
<name>A0ABW1BBX8_9ACTN</name>
<evidence type="ECO:0000313" key="4">
    <source>
        <dbReference type="Proteomes" id="UP001596112"/>
    </source>
</evidence>
<keyword evidence="2" id="KW-0472">Membrane</keyword>
<keyword evidence="2" id="KW-1133">Transmembrane helix</keyword>
<evidence type="ECO:0000256" key="1">
    <source>
        <dbReference type="SAM" id="MobiDB-lite"/>
    </source>
</evidence>
<organism evidence="3 4">
    <name type="scientific">Streptomyces heilongjiangensis</name>
    <dbReference type="NCBI Taxonomy" id="945052"/>
    <lineage>
        <taxon>Bacteria</taxon>
        <taxon>Bacillati</taxon>
        <taxon>Actinomycetota</taxon>
        <taxon>Actinomycetes</taxon>
        <taxon>Kitasatosporales</taxon>
        <taxon>Streptomycetaceae</taxon>
        <taxon>Streptomyces</taxon>
    </lineage>
</organism>
<sequence length="494" mass="50233">MQSKRDQVEAHVFMMSRLTSGMLLADPDAAESPMGRTSRGAAWGLLLGVLGAAGCVLFGVLSPGDDSWRSADAMIVRKDTGSRFVYQDGVLHPIRNYASARLIGGSDLAVRMVSAASLDGTPRGVPVGIPGAPDDLPLASDVDSAPWLVCSGAGRTEGANGRATTTLVVGAEPPAGDGLTSAQGLLVSAGGDRFLVWHGRRLALDTEHGAERALGYGDATPRAVSAEFLNSLPLGPRLAPLDVPGRGSAGPALDGRPTRVGQVFTAQVPDGPLRYYLLTLQGLRPLDATRAALVLGDPRTREDAYAGKPPRPVTLATDTLDAHLERAAKTGADSGPWPSGPPRLVEPDQEENLCVSVRPTSRGPVTSVAVVSALDASPAVAPDGVQAACSPVDAVAVRPGAGAVVRALGAGGGTLGDTTYLVTDNGVKYRLVSDAVSALGYGGTEPSALPAPLLRMLPTGPDLDPRAASGATAVHTTPPGGCRNPAGSAAGGQH</sequence>
<dbReference type="EMBL" id="JBHSNZ010000015">
    <property type="protein sequence ID" value="MFC5810233.1"/>
    <property type="molecule type" value="Genomic_DNA"/>
</dbReference>
<dbReference type="InterPro" id="IPR007795">
    <property type="entry name" value="T7SS_EccB"/>
</dbReference>
<reference evidence="4" key="1">
    <citation type="journal article" date="2019" name="Int. J. Syst. Evol. Microbiol.">
        <title>The Global Catalogue of Microorganisms (GCM) 10K type strain sequencing project: providing services to taxonomists for standard genome sequencing and annotation.</title>
        <authorList>
            <consortium name="The Broad Institute Genomics Platform"/>
            <consortium name="The Broad Institute Genome Sequencing Center for Infectious Disease"/>
            <person name="Wu L."/>
            <person name="Ma J."/>
        </authorList>
    </citation>
    <scope>NUCLEOTIDE SEQUENCE [LARGE SCALE GENOMIC DNA]</scope>
    <source>
        <strain evidence="4">JCM 9918</strain>
    </source>
</reference>
<dbReference type="NCBIfam" id="TIGR03919">
    <property type="entry name" value="T7SS_EccB"/>
    <property type="match status" value="1"/>
</dbReference>
<dbReference type="Pfam" id="PF05108">
    <property type="entry name" value="T7SS_ESX1_EccB"/>
    <property type="match status" value="1"/>
</dbReference>
<evidence type="ECO:0000313" key="3">
    <source>
        <dbReference type="EMBL" id="MFC5810233.1"/>
    </source>
</evidence>
<accession>A0ABW1BBX8</accession>